<dbReference type="PANTHER" id="PTHR42831">
    <property type="entry name" value="FE-S PROTEIN MATURATION AUXILIARY FACTOR YITW"/>
    <property type="match status" value="1"/>
</dbReference>
<dbReference type="InterPro" id="IPR002744">
    <property type="entry name" value="MIP18-like"/>
</dbReference>
<feature type="domain" description="MIP18 family-like" evidence="1">
    <location>
        <begin position="17"/>
        <end position="94"/>
    </location>
</feature>
<gene>
    <name evidence="2" type="ORF">BIV23_31900</name>
</gene>
<dbReference type="AlphaFoldDB" id="A0A1S2PSN2"/>
<keyword evidence="3" id="KW-1185">Reference proteome</keyword>
<dbReference type="InterPro" id="IPR052339">
    <property type="entry name" value="Fe-S_Maturation_MIP18"/>
</dbReference>
<evidence type="ECO:0000259" key="1">
    <source>
        <dbReference type="Pfam" id="PF01883"/>
    </source>
</evidence>
<proteinExistence type="predicted"/>
<accession>A0A1S2PSN2</accession>
<dbReference type="InterPro" id="IPR034904">
    <property type="entry name" value="FSCA_dom_sf"/>
</dbReference>
<reference evidence="2 3" key="1">
    <citation type="submission" date="2016-10" db="EMBL/GenBank/DDBJ databases">
        <title>Genome sequence of Streptomyces sp. MUSC 1.</title>
        <authorList>
            <person name="Lee L.-H."/>
            <person name="Ser H.-L."/>
            <person name="Law J.W.-F."/>
        </authorList>
    </citation>
    <scope>NUCLEOTIDE SEQUENCE [LARGE SCALE GENOMIC DNA]</scope>
    <source>
        <strain evidence="2 3">MUSC 1</strain>
    </source>
</reference>
<comment type="caution">
    <text evidence="2">The sequence shown here is derived from an EMBL/GenBank/DDBJ whole genome shotgun (WGS) entry which is preliminary data.</text>
</comment>
<dbReference type="Pfam" id="PF01883">
    <property type="entry name" value="FeS_assembly_P"/>
    <property type="match status" value="1"/>
</dbReference>
<dbReference type="EMBL" id="MLYO01000060">
    <property type="protein sequence ID" value="OIJ96828.1"/>
    <property type="molecule type" value="Genomic_DNA"/>
</dbReference>
<dbReference type="Gene3D" id="3.30.300.130">
    <property type="entry name" value="Fe-S cluster assembly (FSCA)"/>
    <property type="match status" value="1"/>
</dbReference>
<sequence length="135" mass="14421">MGGGRGRVVSAGISPVERVRAALEEVYDPCSQSWQRPMSLVDLGLVRDVTVGADGRATVRVSLTAPFCMAVPVIMQSVEQRVAAVPGIEQVRVELDGTTLWHEGLMTERGRALLAAARADDRRTLPLAAVTSGPR</sequence>
<name>A0A1S2PSN2_9ACTN</name>
<evidence type="ECO:0000313" key="2">
    <source>
        <dbReference type="EMBL" id="OIJ96828.1"/>
    </source>
</evidence>
<evidence type="ECO:0000313" key="3">
    <source>
        <dbReference type="Proteomes" id="UP000179642"/>
    </source>
</evidence>
<dbReference type="Proteomes" id="UP000179642">
    <property type="component" value="Unassembled WGS sequence"/>
</dbReference>
<protein>
    <recommendedName>
        <fullName evidence="1">MIP18 family-like domain-containing protein</fullName>
    </recommendedName>
</protein>
<dbReference type="SUPFAM" id="SSF117916">
    <property type="entry name" value="Fe-S cluster assembly (FSCA) domain-like"/>
    <property type="match status" value="1"/>
</dbReference>
<organism evidence="2 3">
    <name type="scientific">Streptomyces monashensis</name>
    <dbReference type="NCBI Taxonomy" id="1678012"/>
    <lineage>
        <taxon>Bacteria</taxon>
        <taxon>Bacillati</taxon>
        <taxon>Actinomycetota</taxon>
        <taxon>Actinomycetes</taxon>
        <taxon>Kitasatosporales</taxon>
        <taxon>Streptomycetaceae</taxon>
        <taxon>Streptomyces</taxon>
    </lineage>
</organism>
<dbReference type="PANTHER" id="PTHR42831:SF1">
    <property type="entry name" value="FE-S PROTEIN MATURATION AUXILIARY FACTOR YITW"/>
    <property type="match status" value="1"/>
</dbReference>